<dbReference type="SMART" id="SM00567">
    <property type="entry name" value="EZ_HEAT"/>
    <property type="match status" value="2"/>
</dbReference>
<reference evidence="1 2" key="1">
    <citation type="submission" date="2023-11" db="EMBL/GenBank/DDBJ databases">
        <title>MicrobeMod: A computational toolkit for identifying prokaryotic methylation and restriction-modification with nanopore sequencing.</title>
        <authorList>
            <person name="Crits-Christoph A."/>
            <person name="Kang S.C."/>
            <person name="Lee H."/>
            <person name="Ostrov N."/>
        </authorList>
    </citation>
    <scope>NUCLEOTIDE SEQUENCE [LARGE SCALE GENOMIC DNA]</scope>
    <source>
        <strain evidence="1 2">ATCC 25935</strain>
    </source>
</reference>
<evidence type="ECO:0000313" key="1">
    <source>
        <dbReference type="EMBL" id="WQH06224.1"/>
    </source>
</evidence>
<dbReference type="GeneID" id="43163906"/>
<keyword evidence="2" id="KW-1185">Reference proteome</keyword>
<dbReference type="SUPFAM" id="SSF48371">
    <property type="entry name" value="ARM repeat"/>
    <property type="match status" value="1"/>
</dbReference>
<dbReference type="Pfam" id="PF13646">
    <property type="entry name" value="HEAT_2"/>
    <property type="match status" value="1"/>
</dbReference>
<name>A0ABZ0Y2H2_9BURK</name>
<sequence length="90" mass="9274">MRFPETAPAVAALLADADAAGALGDMGETRWLAVMIAMLGDDAPLVRARVAHALGDLQAPAAIAMLRQHAGDADPEVASEVAWALNELAQ</sequence>
<proteinExistence type="predicted"/>
<protein>
    <submittedName>
        <fullName evidence="1">HEAT repeat domain-containing protein</fullName>
    </submittedName>
</protein>
<dbReference type="InterPro" id="IPR016024">
    <property type="entry name" value="ARM-type_fold"/>
</dbReference>
<dbReference type="InterPro" id="IPR011989">
    <property type="entry name" value="ARM-like"/>
</dbReference>
<organism evidence="1 2">
    <name type="scientific">Duganella zoogloeoides</name>
    <dbReference type="NCBI Taxonomy" id="75659"/>
    <lineage>
        <taxon>Bacteria</taxon>
        <taxon>Pseudomonadati</taxon>
        <taxon>Pseudomonadota</taxon>
        <taxon>Betaproteobacteria</taxon>
        <taxon>Burkholderiales</taxon>
        <taxon>Oxalobacteraceae</taxon>
        <taxon>Telluria group</taxon>
        <taxon>Duganella</taxon>
    </lineage>
</organism>
<accession>A0ABZ0Y2H2</accession>
<dbReference type="EMBL" id="CP140152">
    <property type="protein sequence ID" value="WQH06224.1"/>
    <property type="molecule type" value="Genomic_DNA"/>
</dbReference>
<dbReference type="Gene3D" id="1.25.10.10">
    <property type="entry name" value="Leucine-rich Repeat Variant"/>
    <property type="match status" value="1"/>
</dbReference>
<evidence type="ECO:0000313" key="2">
    <source>
        <dbReference type="Proteomes" id="UP001326110"/>
    </source>
</evidence>
<gene>
    <name evidence="1" type="ORF">SR858_07820</name>
</gene>
<dbReference type="InterPro" id="IPR004155">
    <property type="entry name" value="PBS_lyase_HEAT"/>
</dbReference>
<dbReference type="RefSeq" id="WP_154819874.1">
    <property type="nucleotide sequence ID" value="NZ_CP140152.1"/>
</dbReference>
<dbReference type="Proteomes" id="UP001326110">
    <property type="component" value="Chromosome"/>
</dbReference>